<dbReference type="EMBL" id="CAJOBQ010001025">
    <property type="protein sequence ID" value="CAF4446552.1"/>
    <property type="molecule type" value="Genomic_DNA"/>
</dbReference>
<evidence type="ECO:0000313" key="11">
    <source>
        <dbReference type="EMBL" id="CAF3770486.1"/>
    </source>
</evidence>
<dbReference type="EMBL" id="CAJNYU010000180">
    <property type="protein sequence ID" value="CAF3334261.1"/>
    <property type="molecule type" value="Genomic_DNA"/>
</dbReference>
<evidence type="ECO:0000256" key="6">
    <source>
        <dbReference type="ARBA" id="ARBA00023004"/>
    </source>
</evidence>
<dbReference type="Proteomes" id="UP000663825">
    <property type="component" value="Unassembled WGS sequence"/>
</dbReference>
<dbReference type="GO" id="GO:0020037">
    <property type="term" value="F:heme binding"/>
    <property type="evidence" value="ECO:0007669"/>
    <property type="project" value="InterPro"/>
</dbReference>
<evidence type="ECO:0000313" key="8">
    <source>
        <dbReference type="EMBL" id="CAF3203371.1"/>
    </source>
</evidence>
<dbReference type="EMBL" id="CAJNYD010003516">
    <property type="protein sequence ID" value="CAF3515188.1"/>
    <property type="molecule type" value="Genomic_DNA"/>
</dbReference>
<sequence length="140" mass="16262">MCGRSNLAITISSNGIFQGHLLKLWNAPLSFEQIHDWTRRYGSIYGIFEGTHPVYIVFDVDFLQDVYIKQISSFHSRPLNFLARILQGKGSHLFFPKGNQWRRQRHFINPTFTSAKLKIMMPLLTKCIQSLMVKDDKMNG</sequence>
<keyword evidence="5" id="KW-0560">Oxidoreductase</keyword>
<reference evidence="8" key="1">
    <citation type="submission" date="2021-02" db="EMBL/GenBank/DDBJ databases">
        <authorList>
            <person name="Nowell W R."/>
        </authorList>
    </citation>
    <scope>NUCLEOTIDE SEQUENCE</scope>
</reference>
<keyword evidence="3" id="KW-0349">Heme</keyword>
<evidence type="ECO:0000313" key="16">
    <source>
        <dbReference type="Proteomes" id="UP000663825"/>
    </source>
</evidence>
<dbReference type="GO" id="GO:0004497">
    <property type="term" value="F:monooxygenase activity"/>
    <property type="evidence" value="ECO:0007669"/>
    <property type="project" value="UniProtKB-KW"/>
</dbReference>
<proteinExistence type="inferred from homology"/>
<dbReference type="Proteomes" id="UP000663873">
    <property type="component" value="Unassembled WGS sequence"/>
</dbReference>
<dbReference type="Proteomes" id="UP000663851">
    <property type="component" value="Unassembled WGS sequence"/>
</dbReference>
<dbReference type="EMBL" id="CAJOBP010000423">
    <property type="protein sequence ID" value="CAF4176220.1"/>
    <property type="molecule type" value="Genomic_DNA"/>
</dbReference>
<dbReference type="Proteomes" id="UP000663848">
    <property type="component" value="Unassembled WGS sequence"/>
</dbReference>
<evidence type="ECO:0000313" key="15">
    <source>
        <dbReference type="EMBL" id="CAF4517515.1"/>
    </source>
</evidence>
<accession>A0A817QHF9</accession>
<dbReference type="EMBL" id="CAJNYT010005714">
    <property type="protein sequence ID" value="CAF3770486.1"/>
    <property type="molecule type" value="Genomic_DNA"/>
</dbReference>
<comment type="cofactor">
    <cofactor evidence="1">
        <name>heme</name>
        <dbReference type="ChEBI" id="CHEBI:30413"/>
    </cofactor>
</comment>
<evidence type="ECO:0000256" key="4">
    <source>
        <dbReference type="ARBA" id="ARBA00022723"/>
    </source>
</evidence>
<evidence type="ECO:0000256" key="7">
    <source>
        <dbReference type="ARBA" id="ARBA00023033"/>
    </source>
</evidence>
<organism evidence="8 16">
    <name type="scientific">Rotaria socialis</name>
    <dbReference type="NCBI Taxonomy" id="392032"/>
    <lineage>
        <taxon>Eukaryota</taxon>
        <taxon>Metazoa</taxon>
        <taxon>Spiralia</taxon>
        <taxon>Gnathifera</taxon>
        <taxon>Rotifera</taxon>
        <taxon>Eurotatoria</taxon>
        <taxon>Bdelloidea</taxon>
        <taxon>Philodinida</taxon>
        <taxon>Philodinidae</taxon>
        <taxon>Rotaria</taxon>
    </lineage>
</organism>
<dbReference type="InterPro" id="IPR050476">
    <property type="entry name" value="Insect_CytP450_Detox"/>
</dbReference>
<keyword evidence="6" id="KW-0408">Iron</keyword>
<evidence type="ECO:0008006" key="18">
    <source>
        <dbReference type="Google" id="ProtNLM"/>
    </source>
</evidence>
<comment type="caution">
    <text evidence="8">The sequence shown here is derived from an EMBL/GenBank/DDBJ whole genome shotgun (WGS) entry which is preliminary data.</text>
</comment>
<keyword evidence="7" id="KW-0503">Monooxygenase</keyword>
<dbReference type="Proteomes" id="UP000663833">
    <property type="component" value="Unassembled WGS sequence"/>
</dbReference>
<dbReference type="AlphaFoldDB" id="A0A817QHF9"/>
<evidence type="ECO:0000313" key="12">
    <source>
        <dbReference type="EMBL" id="CAF4176220.1"/>
    </source>
</evidence>
<dbReference type="Pfam" id="PF00067">
    <property type="entry name" value="p450"/>
    <property type="match status" value="1"/>
</dbReference>
<dbReference type="OrthoDB" id="1470350at2759"/>
<name>A0A817QHF9_9BILA</name>
<evidence type="ECO:0000256" key="1">
    <source>
        <dbReference type="ARBA" id="ARBA00001971"/>
    </source>
</evidence>
<evidence type="ECO:0000313" key="17">
    <source>
        <dbReference type="Proteomes" id="UP000663873"/>
    </source>
</evidence>
<keyword evidence="17" id="KW-1185">Reference proteome</keyword>
<evidence type="ECO:0000313" key="14">
    <source>
        <dbReference type="EMBL" id="CAF4446552.1"/>
    </source>
</evidence>
<dbReference type="GO" id="GO:0005506">
    <property type="term" value="F:iron ion binding"/>
    <property type="evidence" value="ECO:0007669"/>
    <property type="project" value="InterPro"/>
</dbReference>
<gene>
    <name evidence="9" type="ORF">FME351_LOCUS2929</name>
    <name evidence="11" type="ORF">GRG538_LOCUS32476</name>
    <name evidence="13" type="ORF">HFQ381_LOCUS15882</name>
    <name evidence="10" type="ORF">LUA448_LOCUS26112</name>
    <name evidence="15" type="ORF">QYT958_LOCUS5949</name>
    <name evidence="8" type="ORF">TIS948_LOCUS12722</name>
    <name evidence="14" type="ORF">TSG867_LOCUS16648</name>
    <name evidence="12" type="ORF">UJA718_LOCUS5015</name>
</gene>
<dbReference type="EMBL" id="CAJNXB010001938">
    <property type="protein sequence ID" value="CAF3203371.1"/>
    <property type="molecule type" value="Genomic_DNA"/>
</dbReference>
<comment type="similarity">
    <text evidence="2">Belongs to the cytochrome P450 family.</text>
</comment>
<evidence type="ECO:0000256" key="2">
    <source>
        <dbReference type="ARBA" id="ARBA00010617"/>
    </source>
</evidence>
<evidence type="ECO:0000313" key="13">
    <source>
        <dbReference type="EMBL" id="CAF4337559.1"/>
    </source>
</evidence>
<dbReference type="InterPro" id="IPR036396">
    <property type="entry name" value="Cyt_P450_sf"/>
</dbReference>
<dbReference type="Proteomes" id="UP000663869">
    <property type="component" value="Unassembled WGS sequence"/>
</dbReference>
<dbReference type="EMBL" id="CAJOBR010000507">
    <property type="protein sequence ID" value="CAF4517515.1"/>
    <property type="molecule type" value="Genomic_DNA"/>
</dbReference>
<dbReference type="GO" id="GO:0016705">
    <property type="term" value="F:oxidoreductase activity, acting on paired donors, with incorporation or reduction of molecular oxygen"/>
    <property type="evidence" value="ECO:0007669"/>
    <property type="project" value="InterPro"/>
</dbReference>
<dbReference type="PANTHER" id="PTHR24292:SF102">
    <property type="entry name" value="CYTOCHROME P450 FAMILY-RELATED"/>
    <property type="match status" value="1"/>
</dbReference>
<dbReference type="PANTHER" id="PTHR24292">
    <property type="entry name" value="CYTOCHROME P450"/>
    <property type="match status" value="1"/>
</dbReference>
<dbReference type="InterPro" id="IPR001128">
    <property type="entry name" value="Cyt_P450"/>
</dbReference>
<evidence type="ECO:0000256" key="5">
    <source>
        <dbReference type="ARBA" id="ARBA00023002"/>
    </source>
</evidence>
<evidence type="ECO:0000313" key="9">
    <source>
        <dbReference type="EMBL" id="CAF3334261.1"/>
    </source>
</evidence>
<protein>
    <recommendedName>
        <fullName evidence="18">Cytochrome P450</fullName>
    </recommendedName>
</protein>
<dbReference type="Gene3D" id="1.10.630.10">
    <property type="entry name" value="Cytochrome P450"/>
    <property type="match status" value="1"/>
</dbReference>
<dbReference type="SUPFAM" id="SSF48264">
    <property type="entry name" value="Cytochrome P450"/>
    <property type="match status" value="1"/>
</dbReference>
<keyword evidence="4" id="KW-0479">Metal-binding</keyword>
<evidence type="ECO:0000256" key="3">
    <source>
        <dbReference type="ARBA" id="ARBA00022617"/>
    </source>
</evidence>
<dbReference type="Proteomes" id="UP000663862">
    <property type="component" value="Unassembled WGS sequence"/>
</dbReference>
<dbReference type="EMBL" id="CAJOBO010001100">
    <property type="protein sequence ID" value="CAF4337559.1"/>
    <property type="molecule type" value="Genomic_DNA"/>
</dbReference>
<evidence type="ECO:0000313" key="10">
    <source>
        <dbReference type="EMBL" id="CAF3515188.1"/>
    </source>
</evidence>
<dbReference type="Proteomes" id="UP000663872">
    <property type="component" value="Unassembled WGS sequence"/>
</dbReference>